<evidence type="ECO:0000313" key="5">
    <source>
        <dbReference type="Proteomes" id="UP001230188"/>
    </source>
</evidence>
<dbReference type="SUPFAM" id="SSF52058">
    <property type="entry name" value="L domain-like"/>
    <property type="match status" value="3"/>
</dbReference>
<dbReference type="Pfam" id="PF00069">
    <property type="entry name" value="Pkinase"/>
    <property type="match status" value="1"/>
</dbReference>
<evidence type="ECO:0000256" key="1">
    <source>
        <dbReference type="ARBA" id="ARBA00022614"/>
    </source>
</evidence>
<dbReference type="SMART" id="SM00369">
    <property type="entry name" value="LRR_TYP"/>
    <property type="match status" value="8"/>
</dbReference>
<accession>A0AAD7UNQ4</accession>
<dbReference type="Pfam" id="PF23598">
    <property type="entry name" value="LRR_14"/>
    <property type="match status" value="1"/>
</dbReference>
<feature type="domain" description="Protein kinase" evidence="3">
    <location>
        <begin position="813"/>
        <end position="1125"/>
    </location>
</feature>
<sequence length="1430" mass="153835">MVGLRSLDLSYCRQLGALPAEIGKLRALETLKVRGCTRVRFPREIGQLAALTELDLSEAAIPKEIGSLASLATLNLEGCATVPHIGGLRALTSLNLSHGHFVALSPEIGRLASLRVLRLRRCERLSRLPKEIGNLAALTELDVCGCEKLAALPLEIGRLPLTSLDLSYCRPTFQREIFGELRRLASLDLASWDECPEAMIIGSPLTSLNLSEGRLKELPWEVCGLPLTSLNLRDCAELAFLPRNLSTSLTRLDLCGCRKLTAVEIGDLASLRSLDLGGCTHLAELGSIGGLVSLAFLNLEGCEHLTRLPPDLGRLPLLSLNLNNCKHLPALPAEIGHLTSLTSLNLESCEHLALPPAVGGLRALTELDLGGCWRLAKLPSDVGELTSLTTLSLRGCWRLAALPPEIENLVDLAALNLRGCKRLTKLDRVASLKSLTSLDLGGCGVTALPSELGTMTGLTSLNLQGCKKLESLPNKISGIENLNLGGCEKLKTLPPDAVIAATVLDLTDCDQFVSLPPLEMVTSLTLEGCEQLTALPTLGRRKLATLNLQNCKRLSSVAGVAHFEVLSTLNLRGCSGLTTLDEISTLTSLTRLDCEGCCRATSLPFERLPVLAFLGLRGCSRLLAKPPPPPPVSSSSSLTSLDLGGAETVPAEIVGRLSALTSLDLGGSEALEALPPEIGGLPLATLSLRGCARLATLPLEMGNLRSLTTLDLSGCEALVVPPRAVREAREVVAWLEDARLMLSGDSKARERVSPDAVARLGACVGVDAFASRVADAVKTDPALATLVLSSLSEKVCPACRRAARFGRLVCGRFDVEETIHASATSAVLAATDLEEDGARCALKAMRDPEQVVAELDGRIGDGVLGITAVFVDAHHADVTAAAKRLGLKKPILARGLAARLEHDAGRYEFLVAMDLGRTLAATPLPRKFETIREIGRDIAVAAQSLHAKGRVHADLAPNNVVRSGSAAAAAAKWKLIDMDVSCDVGKPLRKAPRSGYAPPEVAKVLMCASASGGGVLDDASRRISDYEASVACDLWGLGCILFSLVHATTLFHVDADDNVASRKILAMLACEPTDKPLRRHLAEALKRPGGVDKKATALLRKLLEPDPEKRRAHFEGSGLLEEPFFTGAEPVRRRRREPSFFTFEEEEEEEEDSVATTTQQVIRARTLRVEGLPPEIDRHARALRLAVEADSRRPAAFVILPHALGNTPNVSLVEQLVFDREEEEEEVKEANESAGVRFVRRTRAALSLYSDEKNATTTEAMHLFLVCEMCWLPQPRGLKITAAAVVRDLLPIAEATMAVVRAVNGVAGVALCFLPGVPRIPMSMVAEIGHATEQQQQRPRRSNWQAFARFLDEEDPLRVWADLSRLVHCGEDSSMWVCNGCADVLKHHNDKPYACLRRLCKPILVPDLETTTLRLNVHGARAKEASSCFT</sequence>
<dbReference type="SMART" id="SM00220">
    <property type="entry name" value="S_TKc"/>
    <property type="match status" value="1"/>
</dbReference>
<dbReference type="PANTHER" id="PTHR45752:SF195">
    <property type="entry name" value="LEUCINE-RICH REPEAT (LRR) FAMILY PROTEIN-RELATED"/>
    <property type="match status" value="1"/>
</dbReference>
<dbReference type="InterPro" id="IPR055414">
    <property type="entry name" value="LRR_R13L4/SHOC2-like"/>
</dbReference>
<evidence type="ECO:0000313" key="4">
    <source>
        <dbReference type="EMBL" id="KAJ8613959.1"/>
    </source>
</evidence>
<dbReference type="InterPro" id="IPR032675">
    <property type="entry name" value="LRR_dom_sf"/>
</dbReference>
<reference evidence="4" key="1">
    <citation type="submission" date="2023-01" db="EMBL/GenBank/DDBJ databases">
        <title>Metagenome sequencing of chrysophaentin producing Chrysophaeum taylorii.</title>
        <authorList>
            <person name="Davison J."/>
            <person name="Bewley C."/>
        </authorList>
    </citation>
    <scope>NUCLEOTIDE SEQUENCE</scope>
    <source>
        <strain evidence="4">NIES-1699</strain>
    </source>
</reference>
<name>A0AAD7UNQ4_9STRA</name>
<dbReference type="Proteomes" id="UP001230188">
    <property type="component" value="Unassembled WGS sequence"/>
</dbReference>
<comment type="caution">
    <text evidence="4">The sequence shown here is derived from an EMBL/GenBank/DDBJ whole genome shotgun (WGS) entry which is preliminary data.</text>
</comment>
<dbReference type="SUPFAM" id="SSF56112">
    <property type="entry name" value="Protein kinase-like (PK-like)"/>
    <property type="match status" value="1"/>
</dbReference>
<dbReference type="PANTHER" id="PTHR45752">
    <property type="entry name" value="LEUCINE-RICH REPEAT-CONTAINING"/>
    <property type="match status" value="1"/>
</dbReference>
<dbReference type="Gene3D" id="1.10.510.10">
    <property type="entry name" value="Transferase(Phosphotransferase) domain 1"/>
    <property type="match status" value="1"/>
</dbReference>
<gene>
    <name evidence="4" type="ORF">CTAYLR_008795</name>
</gene>
<dbReference type="Gene3D" id="3.80.10.10">
    <property type="entry name" value="Ribonuclease Inhibitor"/>
    <property type="match status" value="4"/>
</dbReference>
<dbReference type="GO" id="GO:0005524">
    <property type="term" value="F:ATP binding"/>
    <property type="evidence" value="ECO:0007669"/>
    <property type="project" value="InterPro"/>
</dbReference>
<proteinExistence type="predicted"/>
<keyword evidence="2" id="KW-0677">Repeat</keyword>
<evidence type="ECO:0000256" key="2">
    <source>
        <dbReference type="ARBA" id="ARBA00022737"/>
    </source>
</evidence>
<dbReference type="InterPro" id="IPR003591">
    <property type="entry name" value="Leu-rich_rpt_typical-subtyp"/>
</dbReference>
<dbReference type="InterPro" id="IPR011009">
    <property type="entry name" value="Kinase-like_dom_sf"/>
</dbReference>
<keyword evidence="1" id="KW-0433">Leucine-rich repeat</keyword>
<protein>
    <recommendedName>
        <fullName evidence="3">Protein kinase domain-containing protein</fullName>
    </recommendedName>
</protein>
<evidence type="ECO:0000259" key="3">
    <source>
        <dbReference type="PROSITE" id="PS50011"/>
    </source>
</evidence>
<organism evidence="4 5">
    <name type="scientific">Chrysophaeum taylorii</name>
    <dbReference type="NCBI Taxonomy" id="2483200"/>
    <lineage>
        <taxon>Eukaryota</taxon>
        <taxon>Sar</taxon>
        <taxon>Stramenopiles</taxon>
        <taxon>Ochrophyta</taxon>
        <taxon>Pelagophyceae</taxon>
        <taxon>Pelagomonadales</taxon>
        <taxon>Pelagomonadaceae</taxon>
        <taxon>Chrysophaeum</taxon>
    </lineage>
</organism>
<dbReference type="GO" id="GO:0004672">
    <property type="term" value="F:protein kinase activity"/>
    <property type="evidence" value="ECO:0007669"/>
    <property type="project" value="InterPro"/>
</dbReference>
<dbReference type="EMBL" id="JAQMWT010000015">
    <property type="protein sequence ID" value="KAJ8613959.1"/>
    <property type="molecule type" value="Genomic_DNA"/>
</dbReference>
<dbReference type="PROSITE" id="PS50011">
    <property type="entry name" value="PROTEIN_KINASE_DOM"/>
    <property type="match status" value="1"/>
</dbReference>
<dbReference type="InterPro" id="IPR050715">
    <property type="entry name" value="LRR-SigEffector_domain"/>
</dbReference>
<keyword evidence="5" id="KW-1185">Reference proteome</keyword>
<dbReference type="InterPro" id="IPR000719">
    <property type="entry name" value="Prot_kinase_dom"/>
</dbReference>